<dbReference type="InterPro" id="IPR013968">
    <property type="entry name" value="PKS_KR"/>
</dbReference>
<evidence type="ECO:0000313" key="10">
    <source>
        <dbReference type="Proteomes" id="UP000001357"/>
    </source>
</evidence>
<dbReference type="SMART" id="SM00823">
    <property type="entry name" value="PKS_PP"/>
    <property type="match status" value="4"/>
</dbReference>
<evidence type="ECO:0000256" key="3">
    <source>
        <dbReference type="ARBA" id="ARBA00022679"/>
    </source>
</evidence>
<feature type="region of interest" description="Disordered" evidence="5">
    <location>
        <begin position="2990"/>
        <end position="3009"/>
    </location>
</feature>
<dbReference type="InterPro" id="IPR016039">
    <property type="entry name" value="Thiolase-like"/>
</dbReference>
<feature type="region of interest" description="Disordered" evidence="5">
    <location>
        <begin position="2877"/>
        <end position="2909"/>
    </location>
</feature>
<dbReference type="GeneID" id="5894718"/>
<dbReference type="SMART" id="SM01294">
    <property type="entry name" value="PKS_PP_betabranch"/>
    <property type="match status" value="1"/>
</dbReference>
<dbReference type="InterPro" id="IPR020841">
    <property type="entry name" value="PKS_Beta-ketoAc_synthase_dom"/>
</dbReference>
<reference evidence="9 10" key="1">
    <citation type="journal article" date="2008" name="Nature">
        <title>The genome of the choanoflagellate Monosiga brevicollis and the origin of metazoans.</title>
        <authorList>
            <consortium name="JGI Sequencing"/>
            <person name="King N."/>
            <person name="Westbrook M.J."/>
            <person name="Young S.L."/>
            <person name="Kuo A."/>
            <person name="Abedin M."/>
            <person name="Chapman J."/>
            <person name="Fairclough S."/>
            <person name="Hellsten U."/>
            <person name="Isogai Y."/>
            <person name="Letunic I."/>
            <person name="Marr M."/>
            <person name="Pincus D."/>
            <person name="Putnam N."/>
            <person name="Rokas A."/>
            <person name="Wright K.J."/>
            <person name="Zuzow R."/>
            <person name="Dirks W."/>
            <person name="Good M."/>
            <person name="Goodstein D."/>
            <person name="Lemons D."/>
            <person name="Li W."/>
            <person name="Lyons J.B."/>
            <person name="Morris A."/>
            <person name="Nichols S."/>
            <person name="Richter D.J."/>
            <person name="Salamov A."/>
            <person name="Bork P."/>
            <person name="Lim W.A."/>
            <person name="Manning G."/>
            <person name="Miller W.T."/>
            <person name="McGinnis W."/>
            <person name="Shapiro H."/>
            <person name="Tjian R."/>
            <person name="Grigoriev I.V."/>
            <person name="Rokhsar D."/>
        </authorList>
    </citation>
    <scope>NUCLEOTIDE SEQUENCE [LARGE SCALE GENOMIC DNA]</scope>
    <source>
        <strain evidence="10">MX1 / ATCC 50154</strain>
    </source>
</reference>
<dbReference type="PANTHER" id="PTHR43775">
    <property type="entry name" value="FATTY ACID SYNTHASE"/>
    <property type="match status" value="1"/>
</dbReference>
<dbReference type="InterPro" id="IPR020807">
    <property type="entry name" value="PKS_DH"/>
</dbReference>
<dbReference type="Proteomes" id="UP000001357">
    <property type="component" value="Unassembled WGS sequence"/>
</dbReference>
<dbReference type="InterPro" id="IPR006162">
    <property type="entry name" value="Ppantetheine_attach_site"/>
</dbReference>
<dbReference type="InterPro" id="IPR014031">
    <property type="entry name" value="Ketoacyl_synth_C"/>
</dbReference>
<proteinExistence type="predicted"/>
<dbReference type="InParanoid" id="A9V9L6"/>
<dbReference type="InterPro" id="IPR009081">
    <property type="entry name" value="PP-bd_ACP"/>
</dbReference>
<dbReference type="InterPro" id="IPR020806">
    <property type="entry name" value="PKS_PP-bd"/>
</dbReference>
<feature type="region of interest" description="C-terminal hotdog fold" evidence="4">
    <location>
        <begin position="2270"/>
        <end position="2410"/>
    </location>
</feature>
<sequence>MGHLVHGILQATSEPLPLGLRLAATLLGAQPNLAENLIPCSCDALWTLLAPALATQVTGRQFELVYASSTAAADSKPLVLGLEEDASFDPKSMRDQAGQVAAGLAAILQCPWPVALVPSLAWSRVQAQPQAFPDPLQALRFMLVRAERHPQALEPQTDEFLEPVTGLAAWTARRVAQAAWQSRHIRGPVTAAGWPLATVSNPDSPLLSDLLAELMRFTHGARLNPDTPLAELGLSSREAVELHARLQTRFAVTLPISVAYDHPTAQSLALAINRRLSSQPTTMPTNPGPSVPRQPQCEALVISGMACHFPAGCDNLVAFWEHLARGQDGVTPIPEERFAAQELRQLPAHDPRHMPVQAAGLLEGANLFDAAFFNVSPREAEDMDPQQRLLLHQCYSALVDAGYDRTQLAGRRVGVYVGVTHSDWTAQPSDGQTSAFRATGAGRAIHANRLSFWLGLSGPSLSVDTACSSSLVALHLARRALDCHEIDLAIVAASNLLLGPDFFIAACRAGMLATDGRCKTFAATADGYGRGEGVAALILEPADRASSDAVYAQLDATAINQDGRTQSLTAPSGAAQEALITEAMATAALRPEELNYIEAHGTGTALGDPVEVQAIQRALCLSEPSNNAADAATGPRHLVLGAVKSNIGHLEGAAGLAGVIKAVLSLNHGRVPGNLHMDPSHATSLNPHLGLASAITLSGPGVFAPLPSKPVRWHAGISSFGFGGTNAHAIVSTPSHGPHRTQHRAQTYHPVPVRTFEGSGLLTTNQALRTQASTWSVRVVWNRSECQFLASHVLGSQLACVPATAMAGLVDHLVREAWHCPTVELTEAQLLNVMLVPSGPAARLWLQLTVHDNTRATLDAVDANGAVLAHHFACRLTKPSRDASTTVHEGPRVLTSAQSFDAWAAMHTVGHGIRFKGPELYTTLGNAYKGAFVAVHAGVMMMSRAESDSVLTHIQPSSAVGEQHAIVATLDALLHGPLHMLAKSKAGVRAAPRYVQGWQSLQLHSWASLRHGVFCRAVRASSSQPVFDITAWNVYGDLLVSWRGVKLPAGSAQTASLAHPVLDGLLTQTQLKPWTMSTSSSAANLACVCQGTILMPERIATDHAASVHATSKDDVASWCGAVCQAATGSGRGRQLHVFASRAGNQAAVAQFVERLQGLQRRGDQARVLWLTVSESNNTTAIPAWSDGHAEAALVQTLALETSTLAPVIHVHIADAESGSDRAAACRSILQLALSQPGTNSCVLSNGSFWRRMQQRISPSTQRLWAIMPVSDTPAVTRTAFVVTGGLGGLGLRAVLQLLTTQDPALIVLVGRQARIRQADAATWTAIQRHAGQRTRLRIACADVSNAAHVLALGRVVRAELQTLPHSRLTAILHTAGVLQDGTFMSLQPRDWRATAAPKQQGLAHLHGLALYLGVRVPIVAYSSVTACFGAAGQANYAYANAYMDEMMEARCNVGLFGLALQWGPWAEGGMASREARALARFAQQGIGAVSDEQGQAALALALHLMARACQAETANRPAIPSTLCISLLASQTSPSTTESVGTSPLESAPQAQARAWSEEDVSSQVVQVVSNVAALDLALDDPFMESGLDSLVLIEVRQALNQTLGLSLASHVLFDYPSPRALAQHIVACHSLTSEGAEVSSLTTPRPIQPSAGLSVSFHRPGRDYAIAITGLGCRFPGGATGLDRFWKVLESGRDCISPIPLERFDVEGKFNPNPEVPNSVYVKSASVLENIDTFDARAFGLSNAEAAVMDPQQRLLLEVCNDALIDAGYTREQLRGRRVGVYVGCMTLDYVWALKRVASALLATGGSRAILSNRLSYVFDFRGPSMTIDTACSSALVGLHGAAQCLQDCDVAVVAGINMFLSSTMFELTCKARMLSPDARCRSFDASANGYVRGEGVGALVLERMAPALLSQDDRVYAELASTALNQDGRSAGLTAPRGPAQQEVIRDALEKAGLEPTDVAYVETHGTGTALGDPIETGALRAVFGDDADRTQPLVLGALKSNMGHTEGAAGIAGLIKAVLCLNQGRVPGNLHLQQLNPSIAMDNFDVAFPGPGVGLALPDASKDGQVYACVNSFGFGGANAHCIVGRGADWVPRRPSAAAVYKRRWFPTFYEHYEFAGDRSMDGPTRAKNVSSSPVVYEGRWGPRLLHFFAQHVVGHTTVCVPGTALLLFAQRCAVRELGEASFSFDDVQLEHMIRFDAQTSAIFVRCELNLSTGAVLVATRMDEHATWTSNLQGRVVSSPQPKLQPHAAAFDWEACTSASVVVDPHLVLPTPEAVYAYMDNRYQGAFKGILRAVVCGERLLAVVRGGCGDAHGDAHAVAWLDATVHAIAILDAQVLGLDMTNRAHYVQGWEQWWLAPVVRGAELDLNVSIQYRQDGKYDVDVHDCEQQRLCSLRGVLVGSYDVTNSKRVALAPVTLQQVWQPLHLTDSPSIAGMAPPQDALLLVEPELAASVPVAWHGNMQLLESLIAHDLQPKSVKQIVLLTWGRHGTSLHRVLAAITAYCHVGGVSQLLWVTVGPAQAQWAAAGLRSAAIHEPQLEWQHVHIVAKSPEESCLSAVSFALALGPHALSERSVSLTVLDDGKVRADALRLDHCPGTLNICVARRVHNAVSGRVFVITGGLGALGLLTAEWLLEYGAAHVCLLTRSGSVEKRSAARWTELRKAYTDSKRLTVARCDTSSLPQVLALVRALEHTIGPVQGLIHSAGVLADALLPDLTMDHIERVMRPKVCGLWHWHWTLLAARRSTLAVKSAQPTIMTYSSLAAIVASPGQINYSLANALLDNLVQERASVGLVGASVQWGAWAEVGMAARKNSAVHLKRLGLGEVTSTIGRAGFDAAMTARPGTTIAVSPLDWNVVSGRVRATADKQYLERLLRSTPAPQRPPQAASPSATAPQQVVPTQHSKAEKKPSIVWDKRELEGVVFDALQDVAGELPALDDTLESVGLDSLALMELRQTLTEALGFTLSAAVITGGITPRLLLATAEKLLNEQPGSNDRSPSAISQSLSVSSGSDSLQSASEAASSASSLIGEAQNQIHQLSHADVCMQVVALVADLVGDDIESDMSFAEAGMDSLTLLELRQAVRETFDLSLAATDLNETSTTNTLVEHIWAAQPALHPSEPKEPSPEPIFLASRRASLTGEEMESTTSQSHFCSAPKVTESAVGFVRSEFGSVQFLGPVPANISLRTAVHFGPGQIELDSILEDLPAIVQLLNIAQPPTLSSKEFQQALLASPGLTSLAYEPTAQTWTFAINTLEHGAVQA</sequence>
<dbReference type="Gene3D" id="3.10.129.110">
    <property type="entry name" value="Polyketide synthase dehydratase"/>
    <property type="match status" value="2"/>
</dbReference>
<dbReference type="GO" id="GO:0006633">
    <property type="term" value="P:fatty acid biosynthetic process"/>
    <property type="evidence" value="ECO:0000318"/>
    <property type="project" value="GO_Central"/>
</dbReference>
<dbReference type="PROSITE" id="PS52004">
    <property type="entry name" value="KS3_2"/>
    <property type="match status" value="2"/>
</dbReference>
<gene>
    <name evidence="9" type="ORF">MONBRDRAFT_28930</name>
</gene>
<protein>
    <submittedName>
        <fullName evidence="9">Uncharacterized protein</fullName>
    </submittedName>
</protein>
<feature type="domain" description="Ketosynthase family 3 (KS3)" evidence="7">
    <location>
        <begin position="297"/>
        <end position="733"/>
    </location>
</feature>
<feature type="domain" description="Carrier" evidence="6">
    <location>
        <begin position="1556"/>
        <end position="1630"/>
    </location>
</feature>
<dbReference type="PROSITE" id="PS00606">
    <property type="entry name" value="KS3_1"/>
    <property type="match status" value="2"/>
</dbReference>
<keyword evidence="1" id="KW-0596">Phosphopantetheine</keyword>
<dbReference type="Pfam" id="PF00550">
    <property type="entry name" value="PP-binding"/>
    <property type="match status" value="4"/>
</dbReference>
<dbReference type="SUPFAM" id="SSF51735">
    <property type="entry name" value="NAD(P)-binding Rossmann-fold domains"/>
    <property type="match status" value="2"/>
</dbReference>
<feature type="domain" description="Carrier" evidence="6">
    <location>
        <begin position="3039"/>
        <end position="3113"/>
    </location>
</feature>
<feature type="compositionally biased region" description="Low complexity" evidence="5">
    <location>
        <begin position="2877"/>
        <end position="2897"/>
    </location>
</feature>
<dbReference type="InterPro" id="IPR049900">
    <property type="entry name" value="PKS_mFAS_DH"/>
</dbReference>
<keyword evidence="3" id="KW-0808">Transferase</keyword>
<dbReference type="PANTHER" id="PTHR43775:SF37">
    <property type="entry name" value="SI:DKEY-61P9.11"/>
    <property type="match status" value="1"/>
</dbReference>
<dbReference type="InterPro" id="IPR042104">
    <property type="entry name" value="PKS_dehydratase_sf"/>
</dbReference>
<evidence type="ECO:0000256" key="5">
    <source>
        <dbReference type="SAM" id="MobiDB-lite"/>
    </source>
</evidence>
<dbReference type="PROSITE" id="PS00012">
    <property type="entry name" value="PHOSPHOPANTETHEINE"/>
    <property type="match status" value="3"/>
</dbReference>
<dbReference type="InterPro" id="IPR050091">
    <property type="entry name" value="PKS_NRPS_Biosynth_Enz"/>
</dbReference>
<dbReference type="Pfam" id="PF08659">
    <property type="entry name" value="KR"/>
    <property type="match status" value="2"/>
</dbReference>
<name>A9V9L6_MONBE</name>
<evidence type="ECO:0000259" key="7">
    <source>
        <dbReference type="PROSITE" id="PS52004"/>
    </source>
</evidence>
<dbReference type="InterPro" id="IPR057326">
    <property type="entry name" value="KR_dom"/>
</dbReference>
<evidence type="ECO:0000256" key="1">
    <source>
        <dbReference type="ARBA" id="ARBA00022450"/>
    </source>
</evidence>
<feature type="compositionally biased region" description="Polar residues" evidence="5">
    <location>
        <begin position="1535"/>
        <end position="1545"/>
    </location>
</feature>
<dbReference type="SMART" id="SM00826">
    <property type="entry name" value="PKS_DH"/>
    <property type="match status" value="1"/>
</dbReference>
<dbReference type="InterPro" id="IPR036291">
    <property type="entry name" value="NAD(P)-bd_dom_sf"/>
</dbReference>
<keyword evidence="10" id="KW-1185">Reference proteome</keyword>
<dbReference type="Pfam" id="PF02801">
    <property type="entry name" value="Ketoacyl-synt_C"/>
    <property type="match status" value="2"/>
</dbReference>
<dbReference type="EMBL" id="CH991571">
    <property type="protein sequence ID" value="EDQ85743.1"/>
    <property type="molecule type" value="Genomic_DNA"/>
</dbReference>
<feature type="active site" description="Proton donor; for dehydratase activity" evidence="4">
    <location>
        <position position="2325"/>
    </location>
</feature>
<organism evidence="9 10">
    <name type="scientific">Monosiga brevicollis</name>
    <name type="common">Choanoflagellate</name>
    <dbReference type="NCBI Taxonomy" id="81824"/>
    <lineage>
        <taxon>Eukaryota</taxon>
        <taxon>Choanoflagellata</taxon>
        <taxon>Craspedida</taxon>
        <taxon>Salpingoecidae</taxon>
        <taxon>Monosiga</taxon>
    </lineage>
</organism>
<dbReference type="GO" id="GO:0031177">
    <property type="term" value="F:phosphopantetheine binding"/>
    <property type="evidence" value="ECO:0007669"/>
    <property type="project" value="InterPro"/>
</dbReference>
<feature type="region of interest" description="N-terminal hotdog fold" evidence="4">
    <location>
        <begin position="2116"/>
        <end position="2246"/>
    </location>
</feature>
<dbReference type="RefSeq" id="XP_001749458.1">
    <property type="nucleotide sequence ID" value="XM_001749406.1"/>
</dbReference>
<dbReference type="InterPro" id="IPR036736">
    <property type="entry name" value="ACP-like_sf"/>
</dbReference>
<dbReference type="STRING" id="81824.A9V9L6"/>
<keyword evidence="2" id="KW-0597">Phosphoprotein</keyword>
<dbReference type="PROSITE" id="PS52019">
    <property type="entry name" value="PKS_MFAS_DH"/>
    <property type="match status" value="1"/>
</dbReference>
<dbReference type="eggNOG" id="KOG1202">
    <property type="taxonomic scope" value="Eukaryota"/>
</dbReference>
<dbReference type="Gene3D" id="1.10.1200.10">
    <property type="entry name" value="ACP-like"/>
    <property type="match status" value="4"/>
</dbReference>
<feature type="domain" description="Carrier" evidence="6">
    <location>
        <begin position="2914"/>
        <end position="2988"/>
    </location>
</feature>
<dbReference type="InterPro" id="IPR014030">
    <property type="entry name" value="Ketoacyl_synth_N"/>
</dbReference>
<dbReference type="PROSITE" id="PS50075">
    <property type="entry name" value="CARRIER"/>
    <property type="match status" value="4"/>
</dbReference>
<feature type="domain" description="Carrier" evidence="6">
    <location>
        <begin position="201"/>
        <end position="276"/>
    </location>
</feature>
<evidence type="ECO:0000313" key="9">
    <source>
        <dbReference type="EMBL" id="EDQ85743.1"/>
    </source>
</evidence>
<evidence type="ECO:0000259" key="6">
    <source>
        <dbReference type="PROSITE" id="PS50075"/>
    </source>
</evidence>
<dbReference type="SUPFAM" id="SSF47336">
    <property type="entry name" value="ACP-like"/>
    <property type="match status" value="4"/>
</dbReference>
<feature type="compositionally biased region" description="Low complexity" evidence="5">
    <location>
        <begin position="2998"/>
        <end position="3009"/>
    </location>
</feature>
<dbReference type="SMART" id="SM00825">
    <property type="entry name" value="PKS_KS"/>
    <property type="match status" value="2"/>
</dbReference>
<dbReference type="SUPFAM" id="SSF53901">
    <property type="entry name" value="Thiolase-like"/>
    <property type="match status" value="2"/>
</dbReference>
<dbReference type="CDD" id="cd00833">
    <property type="entry name" value="PKS"/>
    <property type="match status" value="2"/>
</dbReference>
<dbReference type="Gene3D" id="3.40.50.720">
    <property type="entry name" value="NAD(P)-binding Rossmann-like Domain"/>
    <property type="match status" value="2"/>
</dbReference>
<dbReference type="GO" id="GO:0004315">
    <property type="term" value="F:3-oxoacyl-[acyl-carrier-protein] synthase activity"/>
    <property type="evidence" value="ECO:0007669"/>
    <property type="project" value="InterPro"/>
</dbReference>
<feature type="active site" description="Proton acceptor; for dehydratase activity" evidence="4">
    <location>
        <position position="2155"/>
    </location>
</feature>
<dbReference type="InterPro" id="IPR018201">
    <property type="entry name" value="Ketoacyl_synth_AS"/>
</dbReference>
<accession>A9V9L6</accession>
<evidence type="ECO:0000256" key="4">
    <source>
        <dbReference type="PROSITE-ProRule" id="PRU01363"/>
    </source>
</evidence>
<feature type="domain" description="Ketosynthase family 3 (KS3)" evidence="7">
    <location>
        <begin position="1664"/>
        <end position="2089"/>
    </location>
</feature>
<evidence type="ECO:0000259" key="8">
    <source>
        <dbReference type="PROSITE" id="PS52019"/>
    </source>
</evidence>
<feature type="domain" description="PKS/mFAS DH" evidence="8">
    <location>
        <begin position="2116"/>
        <end position="2410"/>
    </location>
</feature>
<dbReference type="GO" id="GO:0004312">
    <property type="term" value="F:fatty acid synthase activity"/>
    <property type="evidence" value="ECO:0000318"/>
    <property type="project" value="GO_Central"/>
</dbReference>
<dbReference type="SMART" id="SM00822">
    <property type="entry name" value="PKS_KR"/>
    <property type="match status" value="2"/>
</dbReference>
<evidence type="ECO:0000256" key="2">
    <source>
        <dbReference type="ARBA" id="ARBA00022553"/>
    </source>
</evidence>
<dbReference type="Pfam" id="PF00109">
    <property type="entry name" value="ketoacyl-synt"/>
    <property type="match status" value="2"/>
</dbReference>
<dbReference type="Gene3D" id="3.40.47.10">
    <property type="match status" value="2"/>
</dbReference>
<dbReference type="KEGG" id="mbr:MONBRDRAFT_28930"/>
<feature type="region of interest" description="Disordered" evidence="5">
    <location>
        <begin position="1535"/>
        <end position="1556"/>
    </location>
</feature>